<name>A0ACB7RZ51_HYAAI</name>
<gene>
    <name evidence="1" type="ORF">HPB50_008609</name>
</gene>
<dbReference type="Proteomes" id="UP000821845">
    <property type="component" value="Chromosome 6"/>
</dbReference>
<sequence>MSDEDDSDEAVKESVGFAWTSNACQLRIVVFLFVLSILLGILTAYIIIPRLREDCRKYHMRRMLSKNKRGLAIPARNQTSGGGSGKAPRVTSSDVTTVSNSIHGLASNASFSIEIRGVSVTTSPDGRTTTHLDDVAGDDIVLPIDFRPDNESDREDVVVIVGSDRSPAISTSTAGVTADYLSFINWTTSRELSTSVALEDIDVNVVQATATDAFRDETGTFGTDGSNENKDVEGNLATAWTGTFTAVLSTRNATATTSNVSSLDNYYLNDVSEAEVTSEYDPLSQARASDNADNVSIAKGLGAAAGENEQTSVADVPSRFNGTEASTLFGEFFETIPLSITAQAMPSSEQFSATTHVGDTATPSISKGQATTDDANGGSNVDTGAAVDGTGTATSDDRQDPLSSLPNYSTSHSSYSVNFKTRNSPDETDVPADTKRDSMAVISDITEDGNWRSHLISATNENTNGTITTAYDATVHEGTSGGTAGDRSENNVADLQQDLKSTITDKDNALYNDTGGLNRSLTTQESRPHVSESEASRIESAEAATKVVPDHNTLSVMSDSSVLNFTKFDMHARNETDVPADTKRDSVAVISDITEDGNWRSHLISATNENTNGTITTAYDATVHEGTSGGTAGDRSENNVADLQQDLKSTITGKDDNAPYNDTGGLNRSLTTQESRPHVSESEASRIESAEAATKVVPDHNTLSVMSDSSVLNFTKFNMHARSKGYLENASEFCTHNDKAITETGSPSSSFGPTRISEMAPSKRSTFTFGDDLARGGGDNMAQYTQPESEYDDTTPYATVPSSITKLTDNKTPFATETDDDAEEETVSGAEFTATVRQARHGESDATDAEDYGDTMITEASPTSQRVITPETPTPTHSKDTKAQEDVDANDSDDGAREVQEALQGGLLSNPAHPRYPQRDKLRNIQPFQGISQDAFKFALRSNQRRYTAERRRAKHVKRTHAPQKAKVLSGWRETSR</sequence>
<keyword evidence="2" id="KW-1185">Reference proteome</keyword>
<reference evidence="1" key="1">
    <citation type="submission" date="2020-05" db="EMBL/GenBank/DDBJ databases">
        <title>Large-scale comparative analyses of tick genomes elucidate their genetic diversity and vector capacities.</title>
        <authorList>
            <person name="Jia N."/>
            <person name="Wang J."/>
            <person name="Shi W."/>
            <person name="Du L."/>
            <person name="Sun Y."/>
            <person name="Zhan W."/>
            <person name="Jiang J."/>
            <person name="Wang Q."/>
            <person name="Zhang B."/>
            <person name="Ji P."/>
            <person name="Sakyi L.B."/>
            <person name="Cui X."/>
            <person name="Yuan T."/>
            <person name="Jiang B."/>
            <person name="Yang W."/>
            <person name="Lam T.T.-Y."/>
            <person name="Chang Q."/>
            <person name="Ding S."/>
            <person name="Wang X."/>
            <person name="Zhu J."/>
            <person name="Ruan X."/>
            <person name="Zhao L."/>
            <person name="Wei J."/>
            <person name="Que T."/>
            <person name="Du C."/>
            <person name="Cheng J."/>
            <person name="Dai P."/>
            <person name="Han X."/>
            <person name="Huang E."/>
            <person name="Gao Y."/>
            <person name="Liu J."/>
            <person name="Shao H."/>
            <person name="Ye R."/>
            <person name="Li L."/>
            <person name="Wei W."/>
            <person name="Wang X."/>
            <person name="Wang C."/>
            <person name="Yang T."/>
            <person name="Huo Q."/>
            <person name="Li W."/>
            <person name="Guo W."/>
            <person name="Chen H."/>
            <person name="Zhou L."/>
            <person name="Ni X."/>
            <person name="Tian J."/>
            <person name="Zhou Y."/>
            <person name="Sheng Y."/>
            <person name="Liu T."/>
            <person name="Pan Y."/>
            <person name="Xia L."/>
            <person name="Li J."/>
            <person name="Zhao F."/>
            <person name="Cao W."/>
        </authorList>
    </citation>
    <scope>NUCLEOTIDE SEQUENCE</scope>
    <source>
        <strain evidence="1">Hyas-2018</strain>
    </source>
</reference>
<comment type="caution">
    <text evidence="1">The sequence shown here is derived from an EMBL/GenBank/DDBJ whole genome shotgun (WGS) entry which is preliminary data.</text>
</comment>
<accession>A0ACB7RZ51</accession>
<proteinExistence type="predicted"/>
<dbReference type="EMBL" id="CM023486">
    <property type="protein sequence ID" value="KAH6927775.1"/>
    <property type="molecule type" value="Genomic_DNA"/>
</dbReference>
<evidence type="ECO:0000313" key="1">
    <source>
        <dbReference type="EMBL" id="KAH6927775.1"/>
    </source>
</evidence>
<organism evidence="1 2">
    <name type="scientific">Hyalomma asiaticum</name>
    <name type="common">Tick</name>
    <dbReference type="NCBI Taxonomy" id="266040"/>
    <lineage>
        <taxon>Eukaryota</taxon>
        <taxon>Metazoa</taxon>
        <taxon>Ecdysozoa</taxon>
        <taxon>Arthropoda</taxon>
        <taxon>Chelicerata</taxon>
        <taxon>Arachnida</taxon>
        <taxon>Acari</taxon>
        <taxon>Parasitiformes</taxon>
        <taxon>Ixodida</taxon>
        <taxon>Ixodoidea</taxon>
        <taxon>Ixodidae</taxon>
        <taxon>Hyalomminae</taxon>
        <taxon>Hyalomma</taxon>
    </lineage>
</organism>
<protein>
    <submittedName>
        <fullName evidence="1">Uncharacterized protein</fullName>
    </submittedName>
</protein>
<evidence type="ECO:0000313" key="2">
    <source>
        <dbReference type="Proteomes" id="UP000821845"/>
    </source>
</evidence>